<dbReference type="Proteomes" id="UP000782901">
    <property type="component" value="Unassembled WGS sequence"/>
</dbReference>
<dbReference type="EMBL" id="WCSY01000002">
    <property type="protein sequence ID" value="KAB4315618.1"/>
    <property type="molecule type" value="Genomic_DNA"/>
</dbReference>
<reference evidence="9" key="6">
    <citation type="submission" date="2021-07" db="EMBL/GenBank/DDBJ databases">
        <title>Comparative genomics of Bacteroides fragilis group isolates reveals species-dependent resistance mechanisms and validates clinical tools for resistance prediction.</title>
        <authorList>
            <person name="Wallace M.J."/>
            <person name="Jean S."/>
            <person name="Wallace M.A."/>
            <person name="Carey-Ann B.D."/>
            <person name="Dantas G."/>
        </authorList>
    </citation>
    <scope>NUCLEOTIDE SEQUENCE</scope>
    <source>
        <strain evidence="9">BJH_160</strain>
    </source>
</reference>
<dbReference type="InterPro" id="IPR016181">
    <property type="entry name" value="Acyl_CoA_acyltransferase"/>
</dbReference>
<dbReference type="AlphaFoldDB" id="A0A0P0FW03"/>
<evidence type="ECO:0000313" key="17">
    <source>
        <dbReference type="Proteomes" id="UP000440614"/>
    </source>
</evidence>
<dbReference type="EMBL" id="JAHYQA010000007">
    <property type="protein sequence ID" value="MCE9238300.1"/>
    <property type="molecule type" value="Genomic_DNA"/>
</dbReference>
<dbReference type="EMBL" id="QSJP01000008">
    <property type="protein sequence ID" value="RHD88263.1"/>
    <property type="molecule type" value="Genomic_DNA"/>
</dbReference>
<evidence type="ECO:0000256" key="2">
    <source>
        <dbReference type="ARBA" id="ARBA00023315"/>
    </source>
</evidence>
<dbReference type="EMBL" id="JAGZEE010000033">
    <property type="protein sequence ID" value="MBS5412576.1"/>
    <property type="molecule type" value="Genomic_DNA"/>
</dbReference>
<evidence type="ECO:0000313" key="10">
    <source>
        <dbReference type="EMBL" id="MDC2234492.1"/>
    </source>
</evidence>
<dbReference type="Pfam" id="PF00583">
    <property type="entry name" value="Acetyltransf_1"/>
    <property type="match status" value="1"/>
</dbReference>
<proteinExistence type="predicted"/>
<reference evidence="8" key="4">
    <citation type="submission" date="2021-02" db="EMBL/GenBank/DDBJ databases">
        <title>Infant gut strain persistence is associated with maternal origin, phylogeny, and functional potential including surface adhesion and iron acquisition.</title>
        <authorList>
            <person name="Lou Y.C."/>
        </authorList>
    </citation>
    <scope>NUCLEOTIDE SEQUENCE</scope>
    <source>
        <strain evidence="8">L3_082_243G1_dasL3_082_243G1_maxbin2.maxbin.015s ta_sub</strain>
    </source>
</reference>
<dbReference type="Proteomes" id="UP000284785">
    <property type="component" value="Unassembled WGS sequence"/>
</dbReference>
<dbReference type="KEGG" id="btho:Btheta7330_04926"/>
<keyword evidence="1 11" id="KW-0808">Transferase</keyword>
<organism evidence="11 14">
    <name type="scientific">Bacteroides thetaiotaomicron</name>
    <dbReference type="NCBI Taxonomy" id="818"/>
    <lineage>
        <taxon>Bacteria</taxon>
        <taxon>Pseudomonadati</taxon>
        <taxon>Bacteroidota</taxon>
        <taxon>Bacteroidia</taxon>
        <taxon>Bacteroidales</taxon>
        <taxon>Bacteroidaceae</taxon>
        <taxon>Bacteroides</taxon>
    </lineage>
</organism>
<protein>
    <submittedName>
        <fullName evidence="5 11">N-acetyltransferase</fullName>
    </submittedName>
    <submittedName>
        <fullName evidence="4">Spermidine n1-acetyltransferase</fullName>
    </submittedName>
</protein>
<dbReference type="Proteomes" id="UP001200544">
    <property type="component" value="Unassembled WGS sequence"/>
</dbReference>
<dbReference type="Proteomes" id="UP001162960">
    <property type="component" value="Chromosome"/>
</dbReference>
<evidence type="ECO:0000313" key="16">
    <source>
        <dbReference type="Proteomes" id="UP000436858"/>
    </source>
</evidence>
<dbReference type="Proteomes" id="UP001217776">
    <property type="component" value="Unassembled WGS sequence"/>
</dbReference>
<dbReference type="Proteomes" id="UP000095541">
    <property type="component" value="Unassembled WGS sequence"/>
</dbReference>
<dbReference type="InterPro" id="IPR000182">
    <property type="entry name" value="GNAT_dom"/>
</dbReference>
<dbReference type="Gene3D" id="3.40.630.30">
    <property type="match status" value="1"/>
</dbReference>
<evidence type="ECO:0000259" key="3">
    <source>
        <dbReference type="PROSITE" id="PS51186"/>
    </source>
</evidence>
<dbReference type="PATRIC" id="fig|818.23.peg.5072"/>
<evidence type="ECO:0000313" key="11">
    <source>
        <dbReference type="EMBL" id="RHD88263.1"/>
    </source>
</evidence>
<evidence type="ECO:0000313" key="6">
    <source>
        <dbReference type="EMBL" id="KAB4452074.1"/>
    </source>
</evidence>
<evidence type="ECO:0000313" key="7">
    <source>
        <dbReference type="EMBL" id="KAB4484401.1"/>
    </source>
</evidence>
<sequence>MSITIHTEPLAYTEFRDFIISSANWFVPSLLQMPNLDEWILKMYHNGSMYYTISGSNIISLIVGYYNREERFLYIPYVCVNPDHQGHGISKKTINYIIEHLSTDIQEILLEVRKDNNNALHAYHKMGFYEAEDRDEKYLMKKEVHKS</sequence>
<name>A0A0P0FW03_BACT4</name>
<evidence type="ECO:0000313" key="14">
    <source>
        <dbReference type="Proteomes" id="UP000284785"/>
    </source>
</evidence>
<gene>
    <name evidence="11" type="ORF">DW780_10835</name>
    <name evidence="4" type="ORF">ERS852557_02754</name>
    <name evidence="6" type="ORF">GAN75_20850</name>
    <name evidence="7" type="ORF">GAN91_07115</name>
    <name evidence="5" type="ORF">GAO51_03265</name>
    <name evidence="9" type="ORF">K0H07_14220</name>
    <name evidence="8" type="ORF">KHY35_18025</name>
    <name evidence="12" type="ORF">KQP74_19295</name>
    <name evidence="10" type="ORF">PO127_01860</name>
</gene>
<feature type="domain" description="N-acetyltransferase" evidence="3">
    <location>
        <begin position="5"/>
        <end position="145"/>
    </location>
</feature>
<evidence type="ECO:0000313" key="5">
    <source>
        <dbReference type="EMBL" id="KAB4315618.1"/>
    </source>
</evidence>
<dbReference type="PANTHER" id="PTHR43800">
    <property type="entry name" value="PEPTIDYL-LYSINE N-ACETYLTRANSFERASE YJAB"/>
    <property type="match status" value="1"/>
</dbReference>
<dbReference type="EMBL" id="CZBI01000003">
    <property type="protein sequence ID" value="CUQ11324.1"/>
    <property type="molecule type" value="Genomic_DNA"/>
</dbReference>
<keyword evidence="2" id="KW-0012">Acyltransferase</keyword>
<dbReference type="PROSITE" id="PS51186">
    <property type="entry name" value="GNAT"/>
    <property type="match status" value="1"/>
</dbReference>
<dbReference type="Proteomes" id="UP000436825">
    <property type="component" value="Unassembled WGS sequence"/>
</dbReference>
<dbReference type="Proteomes" id="UP000436858">
    <property type="component" value="Unassembled WGS sequence"/>
</dbReference>
<dbReference type="SUPFAM" id="SSF55729">
    <property type="entry name" value="Acyl-CoA N-acyltransferases (Nat)"/>
    <property type="match status" value="1"/>
</dbReference>
<evidence type="ECO:0000313" key="15">
    <source>
        <dbReference type="Proteomes" id="UP000436825"/>
    </source>
</evidence>
<evidence type="ECO:0000256" key="1">
    <source>
        <dbReference type="ARBA" id="ARBA00022679"/>
    </source>
</evidence>
<dbReference type="GO" id="GO:0016747">
    <property type="term" value="F:acyltransferase activity, transferring groups other than amino-acyl groups"/>
    <property type="evidence" value="ECO:0007669"/>
    <property type="project" value="InterPro"/>
</dbReference>
<evidence type="ECO:0000313" key="12">
    <source>
        <dbReference type="EMBL" id="UYU90063.1"/>
    </source>
</evidence>
<evidence type="ECO:0000313" key="13">
    <source>
        <dbReference type="Proteomes" id="UP000095541"/>
    </source>
</evidence>
<dbReference type="EMBL" id="JAQNVG010000002">
    <property type="protein sequence ID" value="MDC2234492.1"/>
    <property type="molecule type" value="Genomic_DNA"/>
</dbReference>
<dbReference type="EMBL" id="WCRY01000005">
    <property type="protein sequence ID" value="KAB4484401.1"/>
    <property type="molecule type" value="Genomic_DNA"/>
</dbReference>
<dbReference type="GeneID" id="60924553"/>
<accession>A0A0P0FW03</accession>
<reference evidence="11 14" key="2">
    <citation type="submission" date="2018-08" db="EMBL/GenBank/DDBJ databases">
        <title>A genome reference for cultivated species of the human gut microbiota.</title>
        <authorList>
            <person name="Zou Y."/>
            <person name="Xue W."/>
            <person name="Luo G."/>
        </authorList>
    </citation>
    <scope>NUCLEOTIDE SEQUENCE [LARGE SCALE GENOMIC DNA]</scope>
    <source>
        <strain evidence="11 14">AM30-26</strain>
    </source>
</reference>
<evidence type="ECO:0000313" key="4">
    <source>
        <dbReference type="EMBL" id="CUQ11324.1"/>
    </source>
</evidence>
<dbReference type="Proteomes" id="UP000440614">
    <property type="component" value="Unassembled WGS sequence"/>
</dbReference>
<reference evidence="15 16" key="3">
    <citation type="journal article" date="2019" name="Nat. Med.">
        <title>A library of human gut bacterial isolates paired with longitudinal multiomics data enables mechanistic microbiome research.</title>
        <authorList>
            <person name="Poyet M."/>
            <person name="Groussin M."/>
            <person name="Gibbons S.M."/>
            <person name="Avila-Pacheco J."/>
            <person name="Jiang X."/>
            <person name="Kearney S.M."/>
            <person name="Perrotta A.R."/>
            <person name="Berdy B."/>
            <person name="Zhao S."/>
            <person name="Lieberman T.D."/>
            <person name="Swanson P.K."/>
            <person name="Smith M."/>
            <person name="Roesemann S."/>
            <person name="Alexander J.E."/>
            <person name="Rich S.A."/>
            <person name="Livny J."/>
            <person name="Vlamakis H."/>
            <person name="Clish C."/>
            <person name="Bullock K."/>
            <person name="Deik A."/>
            <person name="Scott J."/>
            <person name="Pierce K.A."/>
            <person name="Xavier R.J."/>
            <person name="Alm E.J."/>
        </authorList>
    </citation>
    <scope>NUCLEOTIDE SEQUENCE [LARGE SCALE GENOMIC DNA]</scope>
    <source>
        <strain evidence="6 15">BIOML-A160</strain>
        <strain evidence="7 16">BIOML-A162</strain>
        <strain evidence="5 17">BIOML-A188</strain>
    </source>
</reference>
<accession>C6IIH4</accession>
<dbReference type="PANTHER" id="PTHR43800:SF1">
    <property type="entry name" value="PEPTIDYL-LYSINE N-ACETYLTRANSFERASE YJAB"/>
    <property type="match status" value="1"/>
</dbReference>
<reference evidence="10" key="7">
    <citation type="submission" date="2022-10" db="EMBL/GenBank/DDBJ databases">
        <title>Human gut microbiome strain richness.</title>
        <authorList>
            <person name="Chen-Liaw A."/>
        </authorList>
    </citation>
    <scope>NUCLEOTIDE SEQUENCE</scope>
    <source>
        <strain evidence="10">1001283st1_A3_1001283B150304_161114</strain>
    </source>
</reference>
<dbReference type="RefSeq" id="WP_008767578.1">
    <property type="nucleotide sequence ID" value="NZ_BAABXH010000001.1"/>
</dbReference>
<evidence type="ECO:0000313" key="9">
    <source>
        <dbReference type="EMBL" id="MCE9238300.1"/>
    </source>
</evidence>
<evidence type="ECO:0000313" key="8">
    <source>
        <dbReference type="EMBL" id="MBS5412576.1"/>
    </source>
</evidence>
<dbReference type="EMBL" id="CP083685">
    <property type="protein sequence ID" value="UYU90063.1"/>
    <property type="molecule type" value="Genomic_DNA"/>
</dbReference>
<reference evidence="12" key="5">
    <citation type="submission" date="2021-06" db="EMBL/GenBank/DDBJ databases">
        <title>Interrogation of the integrated mobile genetic elements in gut-associated Bacteroides with a consensus prediction approach.</title>
        <authorList>
            <person name="Campbell D.E."/>
            <person name="Leigh J.R."/>
            <person name="Kim T."/>
            <person name="England W."/>
            <person name="Whitaker R.J."/>
            <person name="Degnan P.H."/>
        </authorList>
    </citation>
    <scope>NUCLEOTIDE SEQUENCE</scope>
    <source>
        <strain evidence="12">VPI-3443</strain>
    </source>
</reference>
<reference evidence="4 13" key="1">
    <citation type="submission" date="2015-09" db="EMBL/GenBank/DDBJ databases">
        <authorList>
            <consortium name="Pathogen Informatics"/>
        </authorList>
    </citation>
    <scope>NUCLEOTIDE SEQUENCE [LARGE SCALE GENOMIC DNA]</scope>
    <source>
        <strain evidence="4 13">2789STDY5834945</strain>
    </source>
</reference>
<dbReference type="CDD" id="cd04301">
    <property type="entry name" value="NAT_SF"/>
    <property type="match status" value="1"/>
</dbReference>
<dbReference type="SMR" id="A0A0P0FW03"/>
<dbReference type="EMBL" id="WCRW01000018">
    <property type="protein sequence ID" value="KAB4452074.1"/>
    <property type="molecule type" value="Genomic_DNA"/>
</dbReference>